<evidence type="ECO:0000256" key="1">
    <source>
        <dbReference type="ARBA" id="ARBA00004141"/>
    </source>
</evidence>
<reference evidence="6" key="1">
    <citation type="submission" date="2021-03" db="EMBL/GenBank/DDBJ databases">
        <title>Acanthopleuribacteraceae sp. M133.</title>
        <authorList>
            <person name="Wang G."/>
        </authorList>
    </citation>
    <scope>NUCLEOTIDE SEQUENCE</scope>
    <source>
        <strain evidence="6">M133</strain>
    </source>
</reference>
<evidence type="ECO:0000256" key="5">
    <source>
        <dbReference type="SAM" id="Phobius"/>
    </source>
</evidence>
<evidence type="ECO:0000313" key="7">
    <source>
        <dbReference type="Proteomes" id="UP000663929"/>
    </source>
</evidence>
<protein>
    <submittedName>
        <fullName evidence="6">DUF697 domain-containing protein</fullName>
    </submittedName>
</protein>
<name>A0A8A4TGW3_SULCO</name>
<dbReference type="AlphaFoldDB" id="A0A8A4TGW3"/>
<keyword evidence="7" id="KW-1185">Reference proteome</keyword>
<dbReference type="KEGG" id="scor:J3U87_24515"/>
<dbReference type="Proteomes" id="UP000663929">
    <property type="component" value="Chromosome"/>
</dbReference>
<evidence type="ECO:0000313" key="6">
    <source>
        <dbReference type="EMBL" id="QTD48757.1"/>
    </source>
</evidence>
<sequence>MEQTHEETAAATSHVPTTDELGNQVIRRNVYWSMGLGLIPIPLLDIVAVTGIQIKMLSELAKLYNVPFSEHRAKSLISAIIGGVGAQQVAWRVMGSFLKTIPVVGTITTFTAMPIFGGASTYAVGKVFIQHFASGGTFLSFDPAAVREYYREMYEEGKKVAESIQDESAEEQPQAS</sequence>
<proteinExistence type="predicted"/>
<dbReference type="InterPro" id="IPR021147">
    <property type="entry name" value="DUF697"/>
</dbReference>
<evidence type="ECO:0000256" key="3">
    <source>
        <dbReference type="ARBA" id="ARBA00022989"/>
    </source>
</evidence>
<dbReference type="GO" id="GO:0016020">
    <property type="term" value="C:membrane"/>
    <property type="evidence" value="ECO:0007669"/>
    <property type="project" value="UniProtKB-SubCell"/>
</dbReference>
<keyword evidence="2 5" id="KW-0812">Transmembrane</keyword>
<evidence type="ECO:0000256" key="2">
    <source>
        <dbReference type="ARBA" id="ARBA00022692"/>
    </source>
</evidence>
<keyword evidence="4 5" id="KW-0472">Membrane</keyword>
<dbReference type="RefSeq" id="WP_237378408.1">
    <property type="nucleotide sequence ID" value="NZ_CP071793.1"/>
</dbReference>
<dbReference type="EMBL" id="CP071793">
    <property type="protein sequence ID" value="QTD48757.1"/>
    <property type="molecule type" value="Genomic_DNA"/>
</dbReference>
<accession>A0A8A4TGW3</accession>
<keyword evidence="3 5" id="KW-1133">Transmembrane helix</keyword>
<gene>
    <name evidence="6" type="ORF">J3U87_24515</name>
</gene>
<evidence type="ECO:0000256" key="4">
    <source>
        <dbReference type="ARBA" id="ARBA00023136"/>
    </source>
</evidence>
<comment type="subcellular location">
    <subcellularLocation>
        <location evidence="1">Membrane</location>
        <topology evidence="1">Multi-pass membrane protein</topology>
    </subcellularLocation>
</comment>
<dbReference type="Pfam" id="PF05128">
    <property type="entry name" value="DUF697"/>
    <property type="match status" value="1"/>
</dbReference>
<organism evidence="6 7">
    <name type="scientific">Sulfidibacter corallicola</name>
    <dbReference type="NCBI Taxonomy" id="2818388"/>
    <lineage>
        <taxon>Bacteria</taxon>
        <taxon>Pseudomonadati</taxon>
        <taxon>Acidobacteriota</taxon>
        <taxon>Holophagae</taxon>
        <taxon>Acanthopleuribacterales</taxon>
        <taxon>Acanthopleuribacteraceae</taxon>
        <taxon>Sulfidibacter</taxon>
    </lineage>
</organism>
<feature type="transmembrane region" description="Helical" evidence="5">
    <location>
        <begin position="30"/>
        <end position="52"/>
    </location>
</feature>